<protein>
    <submittedName>
        <fullName evidence="2">Uncharacterized protein</fullName>
    </submittedName>
</protein>
<organism evidence="2">
    <name type="scientific">hydrocarbon metagenome</name>
    <dbReference type="NCBI Taxonomy" id="938273"/>
    <lineage>
        <taxon>unclassified sequences</taxon>
        <taxon>metagenomes</taxon>
        <taxon>ecological metagenomes</taxon>
    </lineage>
</organism>
<dbReference type="AlphaFoldDB" id="A0A0W8EXM9"/>
<evidence type="ECO:0000313" key="2">
    <source>
        <dbReference type="EMBL" id="KUG13359.1"/>
    </source>
</evidence>
<feature type="region of interest" description="Disordered" evidence="1">
    <location>
        <begin position="1"/>
        <end position="26"/>
    </location>
</feature>
<accession>A0A0W8EXM9</accession>
<reference evidence="2" key="1">
    <citation type="journal article" date="2015" name="Proc. Natl. Acad. Sci. U.S.A.">
        <title>Networks of energetic and metabolic interactions define dynamics in microbial communities.</title>
        <authorList>
            <person name="Embree M."/>
            <person name="Liu J.K."/>
            <person name="Al-Bassam M.M."/>
            <person name="Zengler K."/>
        </authorList>
    </citation>
    <scope>NUCLEOTIDE SEQUENCE</scope>
</reference>
<gene>
    <name evidence="2" type="ORF">ASZ90_016385</name>
</gene>
<name>A0A0W8EXM9_9ZZZZ</name>
<comment type="caution">
    <text evidence="2">The sequence shown here is derived from an EMBL/GenBank/DDBJ whole genome shotgun (WGS) entry which is preliminary data.</text>
</comment>
<sequence length="48" mass="5596">MEMAGILRAPDRERGYRPFPTSRSLSLREERPSLIQPWPPMLSFPPEV</sequence>
<proteinExistence type="predicted"/>
<dbReference type="EMBL" id="LNQE01001719">
    <property type="protein sequence ID" value="KUG13359.1"/>
    <property type="molecule type" value="Genomic_DNA"/>
</dbReference>
<evidence type="ECO:0000256" key="1">
    <source>
        <dbReference type="SAM" id="MobiDB-lite"/>
    </source>
</evidence>